<dbReference type="Proteomes" id="UP000070578">
    <property type="component" value="Unassembled WGS sequence"/>
</dbReference>
<evidence type="ECO:0000313" key="1">
    <source>
        <dbReference type="EMBL" id="KXS33327.1"/>
    </source>
</evidence>
<organism evidence="1 2">
    <name type="scientific">Candidatus Gallionella acididurans</name>
    <dbReference type="NCBI Taxonomy" id="1796491"/>
    <lineage>
        <taxon>Bacteria</taxon>
        <taxon>Pseudomonadati</taxon>
        <taxon>Pseudomonadota</taxon>
        <taxon>Betaproteobacteria</taxon>
        <taxon>Nitrosomonadales</taxon>
        <taxon>Gallionellaceae</taxon>
        <taxon>Gallionella</taxon>
    </lineage>
</organism>
<accession>A0A139BWG5</accession>
<reference evidence="1 2" key="2">
    <citation type="submission" date="2016-03" db="EMBL/GenBank/DDBJ databases">
        <title>New uncultured bacterium of the family Gallionellaceae from acid mine drainage: description and reconstruction of genome based on metagenomic analysis of microbial community.</title>
        <authorList>
            <person name="Kadnikov V."/>
            <person name="Ivasenko D."/>
            <person name="Beletsky A."/>
            <person name="Mardanov A."/>
            <person name="Danilova E."/>
            <person name="Pimenov N."/>
            <person name="Karnachuk O."/>
            <person name="Ravin N."/>
        </authorList>
    </citation>
    <scope>NUCLEOTIDE SEQUENCE [LARGE SCALE GENOMIC DNA]</scope>
    <source>
        <strain evidence="1">ShG14-8</strain>
    </source>
</reference>
<sequence>MHCNKTFIPAVCLTLLIGCASQQKTDTAQVPANAASASASTAATPNGRLVKSKDGTIEGEIVGKPAPKSKFAKLQIGMSPEEVVNLIGNPDATDSHITGKGFIPFHFSGDTQRLETFYKHEGQLTFYNTNNFISPNALIKIEVNPKATGISK</sequence>
<evidence type="ECO:0000313" key="2">
    <source>
        <dbReference type="Proteomes" id="UP000070578"/>
    </source>
</evidence>
<dbReference type="PROSITE" id="PS51257">
    <property type="entry name" value="PROKAR_LIPOPROTEIN"/>
    <property type="match status" value="1"/>
</dbReference>
<dbReference type="AlphaFoldDB" id="A0A139BWG5"/>
<gene>
    <name evidence="1" type="ORF">AWT59_0489</name>
</gene>
<protein>
    <submittedName>
        <fullName evidence="1">Uncharacterized protein</fullName>
    </submittedName>
</protein>
<dbReference type="EMBL" id="LSLI01000007">
    <property type="protein sequence ID" value="KXS33327.1"/>
    <property type="molecule type" value="Genomic_DNA"/>
</dbReference>
<name>A0A139BWG5_9PROT</name>
<comment type="caution">
    <text evidence="1">The sequence shown here is derived from an EMBL/GenBank/DDBJ whole genome shotgun (WGS) entry which is preliminary data.</text>
</comment>
<reference evidence="1 2" key="1">
    <citation type="submission" date="2016-02" db="EMBL/GenBank/DDBJ databases">
        <authorList>
            <person name="Wen L."/>
            <person name="He K."/>
            <person name="Yang H."/>
        </authorList>
    </citation>
    <scope>NUCLEOTIDE SEQUENCE [LARGE SCALE GENOMIC DNA]</scope>
    <source>
        <strain evidence="1">ShG14-8</strain>
    </source>
</reference>
<proteinExistence type="predicted"/>